<evidence type="ECO:0000256" key="1">
    <source>
        <dbReference type="SAM" id="MobiDB-lite"/>
    </source>
</evidence>
<accession>A0A1V6TNC3</accession>
<dbReference type="Proteomes" id="UP000191285">
    <property type="component" value="Unassembled WGS sequence"/>
</dbReference>
<reference evidence="3" key="1">
    <citation type="journal article" date="2017" name="Nat. Microbiol.">
        <title>Global analysis of biosynthetic gene clusters reveals vast potential of secondary metabolite production in Penicillium species.</title>
        <authorList>
            <person name="Nielsen J.C."/>
            <person name="Grijseels S."/>
            <person name="Prigent S."/>
            <person name="Ji B."/>
            <person name="Dainat J."/>
            <person name="Nielsen K.F."/>
            <person name="Frisvad J.C."/>
            <person name="Workman M."/>
            <person name="Nielsen J."/>
        </authorList>
    </citation>
    <scope>NUCLEOTIDE SEQUENCE [LARGE SCALE GENOMIC DNA]</scope>
    <source>
        <strain evidence="3">IBT 24891</strain>
    </source>
</reference>
<protein>
    <recommendedName>
        <fullName evidence="4">Cysteine-rich transmembrane CYSTM domain-containing protein</fullName>
    </recommendedName>
</protein>
<feature type="compositionally biased region" description="Low complexity" evidence="1">
    <location>
        <begin position="31"/>
        <end position="41"/>
    </location>
</feature>
<sequence>MFDNISRWFSSKKELSQDATWNVNTATIQNQQPTSPQTPSTDRAMNEQPSSQDDMMKLRGGGAGDVCCGVCAGLLCFECCEDCC</sequence>
<dbReference type="OrthoDB" id="4153865at2759"/>
<feature type="region of interest" description="Disordered" evidence="1">
    <location>
        <begin position="25"/>
        <end position="57"/>
    </location>
</feature>
<evidence type="ECO:0000313" key="2">
    <source>
        <dbReference type="EMBL" id="OQE27868.1"/>
    </source>
</evidence>
<dbReference type="EMBL" id="MLKD01000004">
    <property type="protein sequence ID" value="OQE27868.1"/>
    <property type="molecule type" value="Genomic_DNA"/>
</dbReference>
<evidence type="ECO:0008006" key="4">
    <source>
        <dbReference type="Google" id="ProtNLM"/>
    </source>
</evidence>
<keyword evidence="3" id="KW-1185">Reference proteome</keyword>
<organism evidence="2 3">
    <name type="scientific">Penicillium steckii</name>
    <dbReference type="NCBI Taxonomy" id="303698"/>
    <lineage>
        <taxon>Eukaryota</taxon>
        <taxon>Fungi</taxon>
        <taxon>Dikarya</taxon>
        <taxon>Ascomycota</taxon>
        <taxon>Pezizomycotina</taxon>
        <taxon>Eurotiomycetes</taxon>
        <taxon>Eurotiomycetidae</taxon>
        <taxon>Eurotiales</taxon>
        <taxon>Aspergillaceae</taxon>
        <taxon>Penicillium</taxon>
    </lineage>
</organism>
<evidence type="ECO:0000313" key="3">
    <source>
        <dbReference type="Proteomes" id="UP000191285"/>
    </source>
</evidence>
<proteinExistence type="predicted"/>
<dbReference type="AlphaFoldDB" id="A0A1V6TNC3"/>
<comment type="caution">
    <text evidence="2">The sequence shown here is derived from an EMBL/GenBank/DDBJ whole genome shotgun (WGS) entry which is preliminary data.</text>
</comment>
<name>A0A1V6TNC3_9EURO</name>
<gene>
    <name evidence="2" type="ORF">PENSTE_c004G06753</name>
</gene>